<comment type="caution">
    <text evidence="2">The sequence shown here is derived from an EMBL/GenBank/DDBJ whole genome shotgun (WGS) entry which is preliminary data.</text>
</comment>
<sequence>MAPDICTWRGGGLDCNGQCHTGEVALFYSKKGGGPASESGEKKCNRGNKVFCCEDRSFRDNVVGCYWADCSKSGNCGDTEVAKINNGACGYAAKPTRSRLFKIATGSAGETAPTTRATTTSLYDCPPDLFEDPDPPDYDDTLAARHLQELELPSVDHEARGLFLDKRAERRSVNARVWDPILGIYLIWRLYARRYPGPSTIYRGPNGRPAYENAIRPQGGTCGTTAIEKVRATGGNLPNPNSQPEEYQNDHPIELQYFADFLTSVTSGMLPNGVDLPDHVPPIGADVLGDWWFDETRIPRGKLPRPAPRALNAYDRWSINDRLCEILGSNYNHEPFRMLHGGMNIMKGNIFGGNMPVSLNNVANHLNAAVETGSNEEDFLLPLRQILAIYRYLFDQDVLPQIQRQRRQIRRQLDCHLEVDPAADATHRHLEAFRPGLLPTHLHPDAAVCASRHYPNPQAVHAGGGRGQPAAQPQPCDERAGSAQQPA</sequence>
<gene>
    <name evidence="2" type="ORF">B0H66DRAFT_589196</name>
</gene>
<dbReference type="Proteomes" id="UP001283341">
    <property type="component" value="Unassembled WGS sequence"/>
</dbReference>
<reference evidence="2" key="2">
    <citation type="submission" date="2023-06" db="EMBL/GenBank/DDBJ databases">
        <authorList>
            <consortium name="Lawrence Berkeley National Laboratory"/>
            <person name="Haridas S."/>
            <person name="Hensen N."/>
            <person name="Bonometti L."/>
            <person name="Westerberg I."/>
            <person name="Brannstrom I.O."/>
            <person name="Guillou S."/>
            <person name="Cros-Aarteil S."/>
            <person name="Calhoun S."/>
            <person name="Kuo A."/>
            <person name="Mondo S."/>
            <person name="Pangilinan J."/>
            <person name="Riley R."/>
            <person name="Labutti K."/>
            <person name="Andreopoulos B."/>
            <person name="Lipzen A."/>
            <person name="Chen C."/>
            <person name="Yanf M."/>
            <person name="Daum C."/>
            <person name="Ng V."/>
            <person name="Clum A."/>
            <person name="Steindorff A."/>
            <person name="Ohm R."/>
            <person name="Martin F."/>
            <person name="Silar P."/>
            <person name="Natvig D."/>
            <person name="Lalanne C."/>
            <person name="Gautier V."/>
            <person name="Ament-Velasquez S.L."/>
            <person name="Kruys A."/>
            <person name="Hutchinson M.I."/>
            <person name="Powell A.J."/>
            <person name="Barry K."/>
            <person name="Miller A.N."/>
            <person name="Grigoriev I.V."/>
            <person name="Debuchy R."/>
            <person name="Gladieux P."/>
            <person name="Thoren M.H."/>
            <person name="Johannesson H."/>
        </authorList>
    </citation>
    <scope>NUCLEOTIDE SEQUENCE</scope>
    <source>
        <strain evidence="2">CBS 118394</strain>
    </source>
</reference>
<proteinExistence type="predicted"/>
<evidence type="ECO:0000313" key="3">
    <source>
        <dbReference type="Proteomes" id="UP001283341"/>
    </source>
</evidence>
<evidence type="ECO:0000256" key="1">
    <source>
        <dbReference type="SAM" id="MobiDB-lite"/>
    </source>
</evidence>
<name>A0AAE0IK39_9PEZI</name>
<dbReference type="EMBL" id="JAUEDM010000002">
    <property type="protein sequence ID" value="KAK3326621.1"/>
    <property type="molecule type" value="Genomic_DNA"/>
</dbReference>
<evidence type="ECO:0000313" key="2">
    <source>
        <dbReference type="EMBL" id="KAK3326621.1"/>
    </source>
</evidence>
<protein>
    <submittedName>
        <fullName evidence="2">Uncharacterized protein</fullName>
    </submittedName>
</protein>
<keyword evidence="3" id="KW-1185">Reference proteome</keyword>
<reference evidence="2" key="1">
    <citation type="journal article" date="2023" name="Mol. Phylogenet. Evol.">
        <title>Genome-scale phylogeny and comparative genomics of the fungal order Sordariales.</title>
        <authorList>
            <person name="Hensen N."/>
            <person name="Bonometti L."/>
            <person name="Westerberg I."/>
            <person name="Brannstrom I.O."/>
            <person name="Guillou S."/>
            <person name="Cros-Aarteil S."/>
            <person name="Calhoun S."/>
            <person name="Haridas S."/>
            <person name="Kuo A."/>
            <person name="Mondo S."/>
            <person name="Pangilinan J."/>
            <person name="Riley R."/>
            <person name="LaButti K."/>
            <person name="Andreopoulos B."/>
            <person name="Lipzen A."/>
            <person name="Chen C."/>
            <person name="Yan M."/>
            <person name="Daum C."/>
            <person name="Ng V."/>
            <person name="Clum A."/>
            <person name="Steindorff A."/>
            <person name="Ohm R.A."/>
            <person name="Martin F."/>
            <person name="Silar P."/>
            <person name="Natvig D.O."/>
            <person name="Lalanne C."/>
            <person name="Gautier V."/>
            <person name="Ament-Velasquez S.L."/>
            <person name="Kruys A."/>
            <person name="Hutchinson M.I."/>
            <person name="Powell A.J."/>
            <person name="Barry K."/>
            <person name="Miller A.N."/>
            <person name="Grigoriev I.V."/>
            <person name="Debuchy R."/>
            <person name="Gladieux P."/>
            <person name="Hiltunen Thoren M."/>
            <person name="Johannesson H."/>
        </authorList>
    </citation>
    <scope>NUCLEOTIDE SEQUENCE</scope>
    <source>
        <strain evidence="2">CBS 118394</strain>
    </source>
</reference>
<accession>A0AAE0IK39</accession>
<organism evidence="2 3">
    <name type="scientific">Apodospora peruviana</name>
    <dbReference type="NCBI Taxonomy" id="516989"/>
    <lineage>
        <taxon>Eukaryota</taxon>
        <taxon>Fungi</taxon>
        <taxon>Dikarya</taxon>
        <taxon>Ascomycota</taxon>
        <taxon>Pezizomycotina</taxon>
        <taxon>Sordariomycetes</taxon>
        <taxon>Sordariomycetidae</taxon>
        <taxon>Sordariales</taxon>
        <taxon>Lasiosphaeriaceae</taxon>
        <taxon>Apodospora</taxon>
    </lineage>
</organism>
<dbReference type="AlphaFoldDB" id="A0AAE0IK39"/>
<feature type="region of interest" description="Disordered" evidence="1">
    <location>
        <begin position="457"/>
        <end position="487"/>
    </location>
</feature>